<dbReference type="RefSeq" id="WP_150690026.1">
    <property type="nucleotide sequence ID" value="NZ_CABPSJ010000002.1"/>
</dbReference>
<dbReference type="PANTHER" id="PTHR11803:SF58">
    <property type="entry name" value="PROTEIN HMF1-RELATED"/>
    <property type="match status" value="1"/>
</dbReference>
<dbReference type="AlphaFoldDB" id="A0A5E4TKB1"/>
<dbReference type="Pfam" id="PF01042">
    <property type="entry name" value="Ribonuc_L-PSP"/>
    <property type="match status" value="1"/>
</dbReference>
<accession>A0A5E4TKB1</accession>
<proteinExistence type="inferred from homology"/>
<evidence type="ECO:0000313" key="2">
    <source>
        <dbReference type="EMBL" id="VVD87991.1"/>
    </source>
</evidence>
<dbReference type="GO" id="GO:0005829">
    <property type="term" value="C:cytosol"/>
    <property type="evidence" value="ECO:0007669"/>
    <property type="project" value="TreeGrafter"/>
</dbReference>
<dbReference type="Proteomes" id="UP000337189">
    <property type="component" value="Unassembled WGS sequence"/>
</dbReference>
<dbReference type="InterPro" id="IPR006175">
    <property type="entry name" value="YjgF/YER057c/UK114"/>
</dbReference>
<dbReference type="InterPro" id="IPR038743">
    <property type="entry name" value="YjgH-like"/>
</dbReference>
<protein>
    <submittedName>
        <fullName evidence="2">RutC family protein YjgH</fullName>
    </submittedName>
</protein>
<comment type="similarity">
    <text evidence="1">Belongs to the RutC family.</text>
</comment>
<dbReference type="EMBL" id="CABPSJ010000002">
    <property type="protein sequence ID" value="VVD87991.1"/>
    <property type="molecule type" value="Genomic_DNA"/>
</dbReference>
<dbReference type="OrthoDB" id="9809792at2"/>
<dbReference type="SUPFAM" id="SSF55298">
    <property type="entry name" value="YjgF-like"/>
    <property type="match status" value="1"/>
</dbReference>
<name>A0A5E4TKB1_9BURK</name>
<dbReference type="PANTHER" id="PTHR11803">
    <property type="entry name" value="2-IMINOBUTANOATE/2-IMINOPROPANOATE DEAMINASE RIDA"/>
    <property type="match status" value="1"/>
</dbReference>
<dbReference type="GO" id="GO:0019239">
    <property type="term" value="F:deaminase activity"/>
    <property type="evidence" value="ECO:0007669"/>
    <property type="project" value="TreeGrafter"/>
</dbReference>
<evidence type="ECO:0000256" key="1">
    <source>
        <dbReference type="ARBA" id="ARBA00010552"/>
    </source>
</evidence>
<reference evidence="2 3" key="1">
    <citation type="submission" date="2019-08" db="EMBL/GenBank/DDBJ databases">
        <authorList>
            <person name="Peeters C."/>
        </authorList>
    </citation>
    <scope>NUCLEOTIDE SEQUENCE [LARGE SCALE GENOMIC DNA]</scope>
    <source>
        <strain evidence="2 3">LMG 31110</strain>
    </source>
</reference>
<dbReference type="InterPro" id="IPR035959">
    <property type="entry name" value="RutC-like_sf"/>
</dbReference>
<gene>
    <name evidence="2" type="primary">yjgH_1</name>
    <name evidence="2" type="ORF">PCO31110_01462</name>
</gene>
<evidence type="ECO:0000313" key="3">
    <source>
        <dbReference type="Proteomes" id="UP000337189"/>
    </source>
</evidence>
<organism evidence="2 3">
    <name type="scientific">Pandoraea communis</name>
    <dbReference type="NCBI Taxonomy" id="2508297"/>
    <lineage>
        <taxon>Bacteria</taxon>
        <taxon>Pseudomonadati</taxon>
        <taxon>Pseudomonadota</taxon>
        <taxon>Betaproteobacteria</taxon>
        <taxon>Burkholderiales</taxon>
        <taxon>Burkholderiaceae</taxon>
        <taxon>Pandoraea</taxon>
    </lineage>
</organism>
<dbReference type="CDD" id="cd02198">
    <property type="entry name" value="YjgH_like"/>
    <property type="match status" value="1"/>
</dbReference>
<dbReference type="Gene3D" id="3.30.1330.40">
    <property type="entry name" value="RutC-like"/>
    <property type="match status" value="1"/>
</dbReference>
<sequence>MPDREVIVPPSMTRIVERAGYAPAVRVATTVFCAGQVGRTPEMEVIADPEAQFEGCWDNLQALLAAAGCTFDDVVDMTTYHVEMSRHMAVFREVKNRRFPRGMCAWTTIGVSELAHPGLLVEIKCVAVQRENT</sequence>